<comment type="caution">
    <text evidence="1">The sequence shown here is derived from an EMBL/GenBank/DDBJ whole genome shotgun (WGS) entry which is preliminary data.</text>
</comment>
<name>W9GSV0_9PROT</name>
<dbReference type="STRING" id="1385369.N825_23295"/>
<dbReference type="EMBL" id="AVFL01000035">
    <property type="protein sequence ID" value="EWY36834.1"/>
    <property type="molecule type" value="Genomic_DNA"/>
</dbReference>
<dbReference type="Proteomes" id="UP000019486">
    <property type="component" value="Unassembled WGS sequence"/>
</dbReference>
<sequence>MLEMIQDDIMKPVDQWLCRTDWVDASARMTPM</sequence>
<dbReference type="AlphaFoldDB" id="W9GSV0"/>
<evidence type="ECO:0000313" key="2">
    <source>
        <dbReference type="Proteomes" id="UP000019486"/>
    </source>
</evidence>
<proteinExistence type="predicted"/>
<organism evidence="1 2">
    <name type="scientific">Skermanella stibiiresistens SB22</name>
    <dbReference type="NCBI Taxonomy" id="1385369"/>
    <lineage>
        <taxon>Bacteria</taxon>
        <taxon>Pseudomonadati</taxon>
        <taxon>Pseudomonadota</taxon>
        <taxon>Alphaproteobacteria</taxon>
        <taxon>Rhodospirillales</taxon>
        <taxon>Azospirillaceae</taxon>
        <taxon>Skermanella</taxon>
    </lineage>
</organism>
<reference evidence="1 2" key="1">
    <citation type="submission" date="2013-08" db="EMBL/GenBank/DDBJ databases">
        <title>The genome sequence of Skermanella stibiiresistens.</title>
        <authorList>
            <person name="Zhu W."/>
            <person name="Wang G."/>
        </authorList>
    </citation>
    <scope>NUCLEOTIDE SEQUENCE [LARGE SCALE GENOMIC DNA]</scope>
    <source>
        <strain evidence="1 2">SB22</strain>
    </source>
</reference>
<gene>
    <name evidence="1" type="ORF">N825_23295</name>
</gene>
<accession>W9GSV0</accession>
<keyword evidence="2" id="KW-1185">Reference proteome</keyword>
<evidence type="ECO:0000313" key="1">
    <source>
        <dbReference type="EMBL" id="EWY36834.1"/>
    </source>
</evidence>
<protein>
    <submittedName>
        <fullName evidence="1">Uncharacterized protein</fullName>
    </submittedName>
</protein>